<keyword evidence="2" id="KW-1185">Reference proteome</keyword>
<protein>
    <submittedName>
        <fullName evidence="1">Uncharacterized protein</fullName>
    </submittedName>
</protein>
<dbReference type="EMBL" id="JACGZW010000003">
    <property type="protein sequence ID" value="MBB1153546.1"/>
    <property type="molecule type" value="Genomic_DNA"/>
</dbReference>
<dbReference type="Proteomes" id="UP000526734">
    <property type="component" value="Unassembled WGS sequence"/>
</dbReference>
<reference evidence="1 2" key="1">
    <citation type="submission" date="2020-08" db="EMBL/GenBank/DDBJ databases">
        <title>Amycolatopsis sp. nov. DR6-1 isolated from Dendrobium heterocarpum.</title>
        <authorList>
            <person name="Tedsree N."/>
            <person name="Kuncharoen N."/>
            <person name="Likhitwitayawuid K."/>
            <person name="Tanasupawat S."/>
        </authorList>
    </citation>
    <scope>NUCLEOTIDE SEQUENCE [LARGE SCALE GENOMIC DNA]</scope>
    <source>
        <strain evidence="1 2">DR6-1</strain>
    </source>
</reference>
<dbReference type="AlphaFoldDB" id="A0A7W3VUN9"/>
<comment type="caution">
    <text evidence="1">The sequence shown here is derived from an EMBL/GenBank/DDBJ whole genome shotgun (WGS) entry which is preliminary data.</text>
</comment>
<dbReference type="RefSeq" id="WP_182890666.1">
    <property type="nucleotide sequence ID" value="NZ_JACGZW010000003.1"/>
</dbReference>
<evidence type="ECO:0000313" key="2">
    <source>
        <dbReference type="Proteomes" id="UP000526734"/>
    </source>
</evidence>
<evidence type="ECO:0000313" key="1">
    <source>
        <dbReference type="EMBL" id="MBB1153546.1"/>
    </source>
</evidence>
<gene>
    <name evidence="1" type="ORF">H4281_10440</name>
</gene>
<accession>A0A7W3VUN9</accession>
<sequence length="130" mass="14608">MFDRFREDEDARSALREVGLPRPVWVRVAEFVPAPLNWGRTASPWMRAGGLNAGAIVRAEQVAWVAVSTGCWMPEVSMTLHSANGRLHREYPRIPVPADAVIVAGDEETMTHALFDKTLQRRALAHYRSK</sequence>
<proteinExistence type="predicted"/>
<organism evidence="1 2">
    <name type="scientific">Amycolatopsis dendrobii</name>
    <dbReference type="NCBI Taxonomy" id="2760662"/>
    <lineage>
        <taxon>Bacteria</taxon>
        <taxon>Bacillati</taxon>
        <taxon>Actinomycetota</taxon>
        <taxon>Actinomycetes</taxon>
        <taxon>Pseudonocardiales</taxon>
        <taxon>Pseudonocardiaceae</taxon>
        <taxon>Amycolatopsis</taxon>
    </lineage>
</organism>
<name>A0A7W3VUN9_9PSEU</name>